<keyword evidence="4 5" id="KW-0472">Membrane</keyword>
<dbReference type="InterPro" id="IPR012451">
    <property type="entry name" value="DUF1656"/>
</dbReference>
<keyword evidence="7" id="KW-1185">Reference proteome</keyword>
<sequence length="74" mass="8174">MIAEFDIFGVFVPALLVWTLLALLLAGLVRRGLARLGLYRHLWHPPLFDAAVFLLLLGGIVAAAHWAGRIWING</sequence>
<reference evidence="6 7" key="1">
    <citation type="submission" date="2016-10" db="EMBL/GenBank/DDBJ databases">
        <authorList>
            <person name="de Groot N.N."/>
        </authorList>
    </citation>
    <scope>NUCLEOTIDE SEQUENCE [LARGE SCALE GENOMIC DNA]</scope>
    <source>
        <strain evidence="6 7">CPCC 100156</strain>
    </source>
</reference>
<keyword evidence="2 5" id="KW-0812">Transmembrane</keyword>
<proteinExistence type="predicted"/>
<keyword evidence="1" id="KW-1003">Cell membrane</keyword>
<dbReference type="EMBL" id="FMZX01000002">
    <property type="protein sequence ID" value="SDC72487.1"/>
    <property type="molecule type" value="Genomic_DNA"/>
</dbReference>
<dbReference type="RefSeq" id="WP_090564646.1">
    <property type="nucleotide sequence ID" value="NZ_FMXZ01000007.1"/>
</dbReference>
<protein>
    <recommendedName>
        <fullName evidence="8">DUF1656 domain-containing protein</fullName>
    </recommendedName>
</protein>
<evidence type="ECO:0008006" key="8">
    <source>
        <dbReference type="Google" id="ProtNLM"/>
    </source>
</evidence>
<dbReference type="STRING" id="938405.SAMN02927895_02822"/>
<evidence type="ECO:0000256" key="2">
    <source>
        <dbReference type="ARBA" id="ARBA00022692"/>
    </source>
</evidence>
<dbReference type="AlphaFoldDB" id="A0A1G6NZ46"/>
<evidence type="ECO:0000256" key="3">
    <source>
        <dbReference type="ARBA" id="ARBA00022989"/>
    </source>
</evidence>
<organism evidence="6 7">
    <name type="scientific">Belnapia rosea</name>
    <dbReference type="NCBI Taxonomy" id="938405"/>
    <lineage>
        <taxon>Bacteria</taxon>
        <taxon>Pseudomonadati</taxon>
        <taxon>Pseudomonadota</taxon>
        <taxon>Alphaproteobacteria</taxon>
        <taxon>Acetobacterales</taxon>
        <taxon>Roseomonadaceae</taxon>
        <taxon>Belnapia</taxon>
    </lineage>
</organism>
<accession>A0A1G6NZ46</accession>
<evidence type="ECO:0000256" key="1">
    <source>
        <dbReference type="ARBA" id="ARBA00022475"/>
    </source>
</evidence>
<gene>
    <name evidence="6" type="ORF">SAMN04487779_1002183</name>
</gene>
<dbReference type="Pfam" id="PF07869">
    <property type="entry name" value="DUF1656"/>
    <property type="match status" value="1"/>
</dbReference>
<evidence type="ECO:0000256" key="5">
    <source>
        <dbReference type="SAM" id="Phobius"/>
    </source>
</evidence>
<evidence type="ECO:0000256" key="4">
    <source>
        <dbReference type="ARBA" id="ARBA00023136"/>
    </source>
</evidence>
<feature type="transmembrane region" description="Helical" evidence="5">
    <location>
        <begin position="50"/>
        <end position="72"/>
    </location>
</feature>
<dbReference type="Proteomes" id="UP000198925">
    <property type="component" value="Unassembled WGS sequence"/>
</dbReference>
<evidence type="ECO:0000313" key="6">
    <source>
        <dbReference type="EMBL" id="SDC72487.1"/>
    </source>
</evidence>
<evidence type="ECO:0000313" key="7">
    <source>
        <dbReference type="Proteomes" id="UP000198925"/>
    </source>
</evidence>
<keyword evidence="3 5" id="KW-1133">Transmembrane helix</keyword>
<dbReference type="OrthoDB" id="7021192at2"/>
<name>A0A1G6NZ46_9PROT</name>
<feature type="transmembrane region" description="Helical" evidence="5">
    <location>
        <begin position="6"/>
        <end position="29"/>
    </location>
</feature>